<comment type="similarity">
    <text evidence="1 2">Belongs to the cullin family.</text>
</comment>
<proteinExistence type="inferred from homology"/>
<dbReference type="Pfam" id="PF10557">
    <property type="entry name" value="Cullin_Nedd8"/>
    <property type="match status" value="1"/>
</dbReference>
<dbReference type="STRING" id="5888.A0BJU9"/>
<dbReference type="RefSeq" id="XP_001426214.1">
    <property type="nucleotide sequence ID" value="XM_001426177.1"/>
</dbReference>
<dbReference type="GeneID" id="5011998"/>
<dbReference type="SUPFAM" id="SSF46785">
    <property type="entry name" value="Winged helix' DNA-binding domain"/>
    <property type="match status" value="1"/>
</dbReference>
<dbReference type="Gene3D" id="1.10.10.10">
    <property type="entry name" value="Winged helix-like DNA-binding domain superfamily/Winged helix DNA-binding domain"/>
    <property type="match status" value="1"/>
</dbReference>
<dbReference type="GO" id="GO:0006511">
    <property type="term" value="P:ubiquitin-dependent protein catabolic process"/>
    <property type="evidence" value="ECO:0007669"/>
    <property type="project" value="InterPro"/>
</dbReference>
<dbReference type="PANTHER" id="PTHR11932">
    <property type="entry name" value="CULLIN"/>
    <property type="match status" value="1"/>
</dbReference>
<dbReference type="Gene3D" id="3.30.230.130">
    <property type="entry name" value="Cullin, Chain C, Domain 2"/>
    <property type="match status" value="1"/>
</dbReference>
<dbReference type="SMART" id="SM00884">
    <property type="entry name" value="Cullin_Nedd8"/>
    <property type="match status" value="1"/>
</dbReference>
<organism evidence="5 6">
    <name type="scientific">Paramecium tetraurelia</name>
    <dbReference type="NCBI Taxonomy" id="5888"/>
    <lineage>
        <taxon>Eukaryota</taxon>
        <taxon>Sar</taxon>
        <taxon>Alveolata</taxon>
        <taxon>Ciliophora</taxon>
        <taxon>Intramacronucleata</taxon>
        <taxon>Oligohymenophorea</taxon>
        <taxon>Peniculida</taxon>
        <taxon>Parameciidae</taxon>
        <taxon>Paramecium</taxon>
    </lineage>
</organism>
<dbReference type="Pfam" id="PF26557">
    <property type="entry name" value="Cullin_AB"/>
    <property type="match status" value="1"/>
</dbReference>
<dbReference type="HOGENOM" id="CLU_720516_0_0_1"/>
<dbReference type="Pfam" id="PF00888">
    <property type="entry name" value="Cullin"/>
    <property type="match status" value="1"/>
</dbReference>
<dbReference type="InterPro" id="IPR045093">
    <property type="entry name" value="Cullin"/>
</dbReference>
<dbReference type="OMA" id="MAHFEDF"/>
<evidence type="ECO:0000259" key="4">
    <source>
        <dbReference type="PROSITE" id="PS50069"/>
    </source>
</evidence>
<dbReference type="GO" id="GO:0031625">
    <property type="term" value="F:ubiquitin protein ligase binding"/>
    <property type="evidence" value="ECO:0007669"/>
    <property type="project" value="InterPro"/>
</dbReference>
<evidence type="ECO:0000313" key="6">
    <source>
        <dbReference type="Proteomes" id="UP000000600"/>
    </source>
</evidence>
<dbReference type="PROSITE" id="PS50069">
    <property type="entry name" value="CULLIN_2"/>
    <property type="match status" value="1"/>
</dbReference>
<dbReference type="KEGG" id="ptm:GSPATT00029445001"/>
<dbReference type="InterPro" id="IPR019559">
    <property type="entry name" value="Cullin_neddylation_domain"/>
</dbReference>
<dbReference type="EMBL" id="CT867998">
    <property type="protein sequence ID" value="CAK58816.1"/>
    <property type="molecule type" value="Genomic_DNA"/>
</dbReference>
<dbReference type="AlphaFoldDB" id="A0BJU9"/>
<evidence type="ECO:0000256" key="3">
    <source>
        <dbReference type="SAM" id="Coils"/>
    </source>
</evidence>
<name>A0BJU9_PARTE</name>
<dbReference type="InterPro" id="IPR016158">
    <property type="entry name" value="Cullin_homology"/>
</dbReference>
<dbReference type="eggNOG" id="KOG2166">
    <property type="taxonomic scope" value="Eukaryota"/>
</dbReference>
<protein>
    <recommendedName>
        <fullName evidence="4">Cullin family profile domain-containing protein</fullName>
    </recommendedName>
</protein>
<dbReference type="SUPFAM" id="SSF75632">
    <property type="entry name" value="Cullin homology domain"/>
    <property type="match status" value="1"/>
</dbReference>
<keyword evidence="6" id="KW-1185">Reference proteome</keyword>
<reference evidence="5 6" key="1">
    <citation type="journal article" date="2006" name="Nature">
        <title>Global trends of whole-genome duplications revealed by the ciliate Paramecium tetraurelia.</title>
        <authorList>
            <consortium name="Genoscope"/>
            <person name="Aury J.-M."/>
            <person name="Jaillon O."/>
            <person name="Duret L."/>
            <person name="Noel B."/>
            <person name="Jubin C."/>
            <person name="Porcel B.M."/>
            <person name="Segurens B."/>
            <person name="Daubin V."/>
            <person name="Anthouard V."/>
            <person name="Aiach N."/>
            <person name="Arnaiz O."/>
            <person name="Billaut A."/>
            <person name="Beisson J."/>
            <person name="Blanc I."/>
            <person name="Bouhouche K."/>
            <person name="Camara F."/>
            <person name="Duharcourt S."/>
            <person name="Guigo R."/>
            <person name="Gogendeau D."/>
            <person name="Katinka M."/>
            <person name="Keller A.-M."/>
            <person name="Kissmehl R."/>
            <person name="Klotz C."/>
            <person name="Koll F."/>
            <person name="Le Moue A."/>
            <person name="Lepere C."/>
            <person name="Malinsky S."/>
            <person name="Nowacki M."/>
            <person name="Nowak J.K."/>
            <person name="Plattner H."/>
            <person name="Poulain J."/>
            <person name="Ruiz F."/>
            <person name="Serrano V."/>
            <person name="Zagulski M."/>
            <person name="Dessen P."/>
            <person name="Betermier M."/>
            <person name="Weissenbach J."/>
            <person name="Scarpelli C."/>
            <person name="Schachter V."/>
            <person name="Sperling L."/>
            <person name="Meyer E."/>
            <person name="Cohen J."/>
            <person name="Wincker P."/>
        </authorList>
    </citation>
    <scope>NUCLEOTIDE SEQUENCE [LARGE SCALE GENOMIC DNA]</scope>
    <source>
        <strain evidence="5 6">Stock d4-2</strain>
    </source>
</reference>
<evidence type="ECO:0000256" key="1">
    <source>
        <dbReference type="PROSITE-ProRule" id="PRU00330"/>
    </source>
</evidence>
<dbReference type="Proteomes" id="UP000000600">
    <property type="component" value="Unassembled WGS sequence"/>
</dbReference>
<dbReference type="OrthoDB" id="435621at2759"/>
<dbReference type="InterPro" id="IPR036388">
    <property type="entry name" value="WH-like_DNA-bd_sf"/>
</dbReference>
<keyword evidence="3" id="KW-0175">Coiled coil</keyword>
<dbReference type="InterPro" id="IPR059120">
    <property type="entry name" value="Cullin-like_AB"/>
</dbReference>
<dbReference type="InterPro" id="IPR001373">
    <property type="entry name" value="Cullin_N"/>
</dbReference>
<sequence>MQNDVKLISAYETAFTTAFNEIQDSHQYLAIYADVSIRSEKGVNEIETDKKLNKIFSLFQLLYSRDKFFQQHQRLLSSRLLNQQTQNINLEKNLLQKFKGETQTNVLSQLQKMVNDIQQSYRFATDQMIHKNQKFDLTVYLLSQGCWPINNIQEQIIAPQEMLSSLNLYEQIYLIKNNGRILLWTYNLGQGELNYKIQNDKYYITATTFQMITFFLFNKENELTIQQIQERTQIKIIDLENSLIPFICLKVLSRQKEDLDEFSDKNEVIKLNLNYNNKQKKLRVLPNPKMQPKRQRKVGELTQEEREYEEQLIKQRELVVDSQLVRTMKSKKSVTHSDLIAQCAQMITIFKPDIKFVKKRIENLIDREYIKRDERDCNLYHYLN</sequence>
<dbReference type="InterPro" id="IPR036390">
    <property type="entry name" value="WH_DNA-bd_sf"/>
</dbReference>
<gene>
    <name evidence="5" type="ORF">GSPATT00029445001</name>
</gene>
<evidence type="ECO:0000256" key="2">
    <source>
        <dbReference type="RuleBase" id="RU003829"/>
    </source>
</evidence>
<accession>A0BJU9</accession>
<dbReference type="InterPro" id="IPR036317">
    <property type="entry name" value="Cullin_homology_sf"/>
</dbReference>
<dbReference type="SMART" id="SM00182">
    <property type="entry name" value="CULLIN"/>
    <property type="match status" value="1"/>
</dbReference>
<dbReference type="InParanoid" id="A0BJU9"/>
<dbReference type="Gene3D" id="1.20.1310.10">
    <property type="entry name" value="Cullin Repeats"/>
    <property type="match status" value="1"/>
</dbReference>
<evidence type="ECO:0000313" key="5">
    <source>
        <dbReference type="EMBL" id="CAK58816.1"/>
    </source>
</evidence>
<feature type="domain" description="Cullin family profile" evidence="4">
    <location>
        <begin position="24"/>
        <end position="247"/>
    </location>
</feature>
<feature type="coiled-coil region" evidence="3">
    <location>
        <begin position="81"/>
        <end position="127"/>
    </location>
</feature>